<dbReference type="Proteomes" id="UP000245086">
    <property type="component" value="Unassembled WGS sequence"/>
</dbReference>
<organism evidence="1 2">
    <name type="scientific">Candidatus Phycosocius bacilliformis</name>
    <dbReference type="NCBI Taxonomy" id="1445552"/>
    <lineage>
        <taxon>Bacteria</taxon>
        <taxon>Pseudomonadati</taxon>
        <taxon>Pseudomonadota</taxon>
        <taxon>Alphaproteobacteria</taxon>
        <taxon>Caulobacterales</taxon>
        <taxon>Caulobacterales incertae sedis</taxon>
        <taxon>Candidatus Phycosocius</taxon>
    </lineage>
</organism>
<comment type="caution">
    <text evidence="1">The sequence shown here is derived from an EMBL/GenBank/DDBJ whole genome shotgun (WGS) entry which is preliminary data.</text>
</comment>
<evidence type="ECO:0000313" key="2">
    <source>
        <dbReference type="Proteomes" id="UP000245086"/>
    </source>
</evidence>
<dbReference type="OrthoDB" id="7179503at2"/>
<evidence type="ECO:0008006" key="3">
    <source>
        <dbReference type="Google" id="ProtNLM"/>
    </source>
</evidence>
<proteinExistence type="predicted"/>
<evidence type="ECO:0000313" key="1">
    <source>
        <dbReference type="EMBL" id="GBF57714.1"/>
    </source>
</evidence>
<dbReference type="InterPro" id="IPR019285">
    <property type="entry name" value="DUF2336"/>
</dbReference>
<dbReference type="Pfam" id="PF10098">
    <property type="entry name" value="DUF2336"/>
    <property type="match status" value="1"/>
</dbReference>
<protein>
    <recommendedName>
        <fullName evidence="3">DUF2336 domain-containing protein</fullName>
    </recommendedName>
</protein>
<dbReference type="RefSeq" id="WP_108984580.1">
    <property type="nucleotide sequence ID" value="NZ_BFBR01000003.1"/>
</dbReference>
<dbReference type="AlphaFoldDB" id="A0A2P2E9K2"/>
<reference evidence="1" key="1">
    <citation type="journal article" date="2018" name="Genome Announc.">
        <title>Draft Genome Sequence of "Candidatus Phycosocius bacilliformis," an Alphaproteobacterial Ectosymbiont of the Hydrocarbon-Producing Green Alga Botryococcus braunii.</title>
        <authorList>
            <person name="Tanabe Y."/>
            <person name="Yamaguchi H."/>
            <person name="Watanabe M.M."/>
        </authorList>
    </citation>
    <scope>NUCLEOTIDE SEQUENCE [LARGE SCALE GENOMIC DNA]</scope>
    <source>
        <strain evidence="1">BOTRYCO-2</strain>
    </source>
</reference>
<sequence>MADGTLLEFGIDSFEFEEGGQTKTRAQVTRRLQDVVGLPGSRITPQERHIAADLLIEVLRESDLGTRIRCAERMALLVDAPSILLRYLAKDELQVAIPLLEVCEGFNDSDLIATALAPSATTAHRVMIAKRKQVSEAVTDVLVNLGEVDVIQALLRNDGSTFAHPAIEQATAMSKQESSLVPLLVRRPELRPSQGLTMFWWAESEERRRILQRFAVERTTLLEAAQDIFAKAANDGWRDPLVRKTLQFIERRQRNRDAANRSPYGSLEGAIEALDHQLPSRELFVEISFLAGIKPMCGAQILSDGGGESIAVLCKATGLKRKHFRLLWKGLRRPMSDDSDLSDPWGRSVLVFDTISTNKAQTVLRYWNWALTSAMSPTLAAKLEEGDEELLYSVAARSSNLVFGAGS</sequence>
<accession>A0A2P2E9K2</accession>
<keyword evidence="2" id="KW-1185">Reference proteome</keyword>
<dbReference type="EMBL" id="BFBR01000003">
    <property type="protein sequence ID" value="GBF57714.1"/>
    <property type="molecule type" value="Genomic_DNA"/>
</dbReference>
<gene>
    <name evidence="1" type="ORF">PbB2_01383</name>
</gene>
<name>A0A2P2E9K2_9PROT</name>